<dbReference type="EMBL" id="LN614827">
    <property type="protein sequence ID" value="CEG57450.1"/>
    <property type="molecule type" value="Genomic_DNA"/>
</dbReference>
<dbReference type="KEGG" id="lfa:LFA_2065"/>
<dbReference type="OrthoDB" id="9785233at2"/>
<dbReference type="InterPro" id="IPR005648">
    <property type="entry name" value="FlgD"/>
</dbReference>
<reference evidence="6" key="1">
    <citation type="submission" date="2014-09" db="EMBL/GenBank/DDBJ databases">
        <authorList>
            <person name="Gomez-Valero L."/>
        </authorList>
    </citation>
    <scope>NUCLEOTIDE SEQUENCE [LARGE SCALE GENOMIC DNA]</scope>
    <source>
        <strain evidence="6">ATCC700992</strain>
    </source>
</reference>
<protein>
    <recommendedName>
        <fullName evidence="2">Basal-body rod modification protein FlgD</fullName>
    </recommendedName>
</protein>
<evidence type="ECO:0000313" key="5">
    <source>
        <dbReference type="EMBL" id="CEG57450.1"/>
    </source>
</evidence>
<gene>
    <name evidence="5" type="ORF">LFA_2065</name>
</gene>
<dbReference type="GO" id="GO:0044781">
    <property type="term" value="P:bacterial-type flagellum organization"/>
    <property type="evidence" value="ECO:0007669"/>
    <property type="project" value="UniProtKB-KW"/>
</dbReference>
<dbReference type="Pfam" id="PF03963">
    <property type="entry name" value="FlgD"/>
    <property type="match status" value="1"/>
</dbReference>
<evidence type="ECO:0000313" key="6">
    <source>
        <dbReference type="Proteomes" id="UP000032430"/>
    </source>
</evidence>
<evidence type="ECO:0000256" key="1">
    <source>
        <dbReference type="ARBA" id="ARBA00010577"/>
    </source>
</evidence>
<sequence>MTEPVSATGIDQADYLKLFMQELTYQDPLKPVDNREFMAQMAQFSSLQEARTTNEHLIQLLGMTSGNQSLSLLGKKVRLKNVEGEGRVSTVEFHDKEPPQITVIMNNGEIPKVELGQIIEVKD</sequence>
<keyword evidence="6" id="KW-1185">Reference proteome</keyword>
<accession>A0A098G7G2</accession>
<dbReference type="HOGENOM" id="CLU_047535_1_1_6"/>
<comment type="function">
    <text evidence="4">Required for flagellar hook formation. May act as a scaffolding protein.</text>
</comment>
<keyword evidence="3" id="KW-1005">Bacterial flagellum biogenesis</keyword>
<dbReference type="STRING" id="1212491.LFA_2065"/>
<dbReference type="Proteomes" id="UP000032430">
    <property type="component" value="Chromosome I"/>
</dbReference>
<evidence type="ECO:0000256" key="3">
    <source>
        <dbReference type="ARBA" id="ARBA00022795"/>
    </source>
</evidence>
<comment type="similarity">
    <text evidence="1">Belongs to the FlgD family.</text>
</comment>
<organism evidence="5 6">
    <name type="scientific">Legionella fallonii LLAP-10</name>
    <dbReference type="NCBI Taxonomy" id="1212491"/>
    <lineage>
        <taxon>Bacteria</taxon>
        <taxon>Pseudomonadati</taxon>
        <taxon>Pseudomonadota</taxon>
        <taxon>Gammaproteobacteria</taxon>
        <taxon>Legionellales</taxon>
        <taxon>Legionellaceae</taxon>
        <taxon>Legionella</taxon>
    </lineage>
</organism>
<dbReference type="AlphaFoldDB" id="A0A098G7G2"/>
<name>A0A098G7G2_9GAMM</name>
<dbReference type="RefSeq" id="WP_045095950.1">
    <property type="nucleotide sequence ID" value="NZ_LN614827.1"/>
</dbReference>
<proteinExistence type="inferred from homology"/>
<evidence type="ECO:0000256" key="4">
    <source>
        <dbReference type="ARBA" id="ARBA00024746"/>
    </source>
</evidence>
<evidence type="ECO:0000256" key="2">
    <source>
        <dbReference type="ARBA" id="ARBA00016013"/>
    </source>
</evidence>